<dbReference type="RefSeq" id="WP_309727440.1">
    <property type="nucleotide sequence ID" value="NZ_JAVDQA010000002.1"/>
</dbReference>
<dbReference type="Proteomes" id="UP001257659">
    <property type="component" value="Unassembled WGS sequence"/>
</dbReference>
<dbReference type="PANTHER" id="PTHR35145:SF1">
    <property type="entry name" value="CYTOPLASMIC PROTEIN"/>
    <property type="match status" value="1"/>
</dbReference>
<dbReference type="InterPro" id="IPR007351">
    <property type="entry name" value="YjbR"/>
</dbReference>
<protein>
    <submittedName>
        <fullName evidence="1">DNA-binding protein (MmcQ/YjbR family)</fullName>
    </submittedName>
</protein>
<organism evidence="1 2">
    <name type="scientific">Mesonia maritima</name>
    <dbReference type="NCBI Taxonomy" id="1793873"/>
    <lineage>
        <taxon>Bacteria</taxon>
        <taxon>Pseudomonadati</taxon>
        <taxon>Bacteroidota</taxon>
        <taxon>Flavobacteriia</taxon>
        <taxon>Flavobacteriales</taxon>
        <taxon>Flavobacteriaceae</taxon>
        <taxon>Mesonia</taxon>
    </lineage>
</organism>
<keyword evidence="1" id="KW-0238">DNA-binding</keyword>
<dbReference type="Pfam" id="PF04237">
    <property type="entry name" value="YjbR"/>
    <property type="match status" value="1"/>
</dbReference>
<comment type="caution">
    <text evidence="1">The sequence shown here is derived from an EMBL/GenBank/DDBJ whole genome shotgun (WGS) entry which is preliminary data.</text>
</comment>
<sequence length="123" mass="14518">MNIEELREFCLQKKGITEEFPFNETTLVFKVMGKMFLLVALDKWETGQQAINVKCDPEKAIQLREEFPDDIYVGPYMNKKHWNTVKVNTVLSDKKIQHFINHSYELVVAKLTKKQKEELKNIN</sequence>
<accession>A0ABU1K4L7</accession>
<reference evidence="1 2" key="1">
    <citation type="submission" date="2023-07" db="EMBL/GenBank/DDBJ databases">
        <title>Genomic Encyclopedia of Type Strains, Phase IV (KMG-IV): sequencing the most valuable type-strain genomes for metagenomic binning, comparative biology and taxonomic classification.</title>
        <authorList>
            <person name="Goeker M."/>
        </authorList>
    </citation>
    <scope>NUCLEOTIDE SEQUENCE [LARGE SCALE GENOMIC DNA]</scope>
    <source>
        <strain evidence="1 2">DSM 102814</strain>
    </source>
</reference>
<evidence type="ECO:0000313" key="1">
    <source>
        <dbReference type="EMBL" id="MDR6300536.1"/>
    </source>
</evidence>
<evidence type="ECO:0000313" key="2">
    <source>
        <dbReference type="Proteomes" id="UP001257659"/>
    </source>
</evidence>
<proteinExistence type="predicted"/>
<dbReference type="PANTHER" id="PTHR35145">
    <property type="entry name" value="CYTOPLASMIC PROTEIN-RELATED"/>
    <property type="match status" value="1"/>
</dbReference>
<dbReference type="InterPro" id="IPR058532">
    <property type="entry name" value="YjbR/MT2646/Rv2570-like"/>
</dbReference>
<name>A0ABU1K4L7_9FLAO</name>
<keyword evidence="2" id="KW-1185">Reference proteome</keyword>
<dbReference type="SUPFAM" id="SSF142906">
    <property type="entry name" value="YjbR-like"/>
    <property type="match status" value="1"/>
</dbReference>
<dbReference type="EMBL" id="JAVDQA010000002">
    <property type="protein sequence ID" value="MDR6300536.1"/>
    <property type="molecule type" value="Genomic_DNA"/>
</dbReference>
<dbReference type="InterPro" id="IPR038056">
    <property type="entry name" value="YjbR-like_sf"/>
</dbReference>
<dbReference type="GO" id="GO:0003677">
    <property type="term" value="F:DNA binding"/>
    <property type="evidence" value="ECO:0007669"/>
    <property type="project" value="UniProtKB-KW"/>
</dbReference>
<gene>
    <name evidence="1" type="ORF">GGR31_001167</name>
</gene>
<dbReference type="Gene3D" id="3.90.1150.30">
    <property type="match status" value="1"/>
</dbReference>